<feature type="domain" description="Cardiolipin synthase N-terminal" evidence="8">
    <location>
        <begin position="21"/>
        <end position="67"/>
    </location>
</feature>
<evidence type="ECO:0000259" key="7">
    <source>
        <dbReference type="Pfam" id="PF09851"/>
    </source>
</evidence>
<protein>
    <recommendedName>
        <fullName evidence="11">SHOCT domain-containing protein</fullName>
    </recommendedName>
</protein>
<evidence type="ECO:0008006" key="11">
    <source>
        <dbReference type="Google" id="ProtNLM"/>
    </source>
</evidence>
<evidence type="ECO:0000313" key="9">
    <source>
        <dbReference type="EMBL" id="KAE8765042.1"/>
    </source>
</evidence>
<dbReference type="InterPro" id="IPR018649">
    <property type="entry name" value="SHOCT"/>
</dbReference>
<dbReference type="Pfam" id="PF13396">
    <property type="entry name" value="PLDc_N"/>
    <property type="match status" value="1"/>
</dbReference>
<proteinExistence type="predicted"/>
<evidence type="ECO:0000256" key="1">
    <source>
        <dbReference type="ARBA" id="ARBA00004651"/>
    </source>
</evidence>
<gene>
    <name evidence="9" type="ORF">GB883_06020</name>
</gene>
<name>A0A7J5URG6_9MICO</name>
<feature type="transmembrane region" description="Helical" evidence="6">
    <location>
        <begin position="12"/>
        <end position="35"/>
    </location>
</feature>
<keyword evidence="4 6" id="KW-1133">Transmembrane helix</keyword>
<evidence type="ECO:0000256" key="4">
    <source>
        <dbReference type="ARBA" id="ARBA00022989"/>
    </source>
</evidence>
<dbReference type="AlphaFoldDB" id="A0A7J5URG6"/>
<keyword evidence="10" id="KW-1185">Reference proteome</keyword>
<reference evidence="9 10" key="1">
    <citation type="submission" date="2019-10" db="EMBL/GenBank/DDBJ databases">
        <title>Georgenia wutianyii sp. nov. and Georgenia yuyongxinii sp. nov. isolated from plateau pika (Ochotona curzoniae) in the Qinghai-Tibet plateau of China.</title>
        <authorList>
            <person name="Tian Z."/>
        </authorList>
    </citation>
    <scope>NUCLEOTIDE SEQUENCE [LARGE SCALE GENOMIC DNA]</scope>
    <source>
        <strain evidence="9 10">DSM 21501</strain>
    </source>
</reference>
<evidence type="ECO:0000313" key="10">
    <source>
        <dbReference type="Proteomes" id="UP000451860"/>
    </source>
</evidence>
<keyword evidence="5 6" id="KW-0472">Membrane</keyword>
<evidence type="ECO:0000256" key="2">
    <source>
        <dbReference type="ARBA" id="ARBA00022475"/>
    </source>
</evidence>
<dbReference type="RefSeq" id="WP_152199650.1">
    <property type="nucleotide sequence ID" value="NZ_VUKF01000001.1"/>
</dbReference>
<keyword evidence="3 6" id="KW-0812">Transmembrane</keyword>
<dbReference type="OrthoDB" id="7596142at2"/>
<evidence type="ECO:0000256" key="6">
    <source>
        <dbReference type="SAM" id="Phobius"/>
    </source>
</evidence>
<dbReference type="InterPro" id="IPR027379">
    <property type="entry name" value="CLS_N"/>
</dbReference>
<evidence type="ECO:0000259" key="8">
    <source>
        <dbReference type="Pfam" id="PF13396"/>
    </source>
</evidence>
<dbReference type="EMBL" id="WHJE01000017">
    <property type="protein sequence ID" value="KAE8765042.1"/>
    <property type="molecule type" value="Genomic_DNA"/>
</dbReference>
<evidence type="ECO:0000256" key="5">
    <source>
        <dbReference type="ARBA" id="ARBA00023136"/>
    </source>
</evidence>
<feature type="transmembrane region" description="Helical" evidence="6">
    <location>
        <begin position="47"/>
        <end position="66"/>
    </location>
</feature>
<comment type="caution">
    <text evidence="9">The sequence shown here is derived from an EMBL/GenBank/DDBJ whole genome shotgun (WGS) entry which is preliminary data.</text>
</comment>
<feature type="domain" description="SHOCT" evidence="7">
    <location>
        <begin position="100"/>
        <end position="127"/>
    </location>
</feature>
<accession>A0A7J5URG6</accession>
<dbReference type="GO" id="GO:0005886">
    <property type="term" value="C:plasma membrane"/>
    <property type="evidence" value="ECO:0007669"/>
    <property type="project" value="UniProtKB-SubCell"/>
</dbReference>
<dbReference type="Pfam" id="PF09851">
    <property type="entry name" value="SHOCT"/>
    <property type="match status" value="1"/>
</dbReference>
<sequence>MDFWSQFWQILWWTLWFTLFIAYLWALFAIITDIFRDHRLNGWFKALWLLFLLFFPFLAALIYLIARGRGMAERNMRQMEAQKAATDRYIRDVASSSPADEIAKAKEMLDSGAITPAEYEALKAQALGSNSRTSSMPTSPAGQA</sequence>
<organism evidence="9 10">
    <name type="scientific">Georgenia thermotolerans</name>
    <dbReference type="NCBI Taxonomy" id="527326"/>
    <lineage>
        <taxon>Bacteria</taxon>
        <taxon>Bacillati</taxon>
        <taxon>Actinomycetota</taxon>
        <taxon>Actinomycetes</taxon>
        <taxon>Micrococcales</taxon>
        <taxon>Bogoriellaceae</taxon>
        <taxon>Georgenia</taxon>
    </lineage>
</organism>
<keyword evidence="2" id="KW-1003">Cell membrane</keyword>
<dbReference type="Proteomes" id="UP000451860">
    <property type="component" value="Unassembled WGS sequence"/>
</dbReference>
<comment type="subcellular location">
    <subcellularLocation>
        <location evidence="1">Cell membrane</location>
        <topology evidence="1">Multi-pass membrane protein</topology>
    </subcellularLocation>
</comment>
<evidence type="ECO:0000256" key="3">
    <source>
        <dbReference type="ARBA" id="ARBA00022692"/>
    </source>
</evidence>